<keyword evidence="4 8" id="KW-0479">Metal-binding</keyword>
<feature type="binding site" description="axial binding residue" evidence="8">
    <location>
        <position position="449"/>
    </location>
    <ligand>
        <name>heme</name>
        <dbReference type="ChEBI" id="CHEBI:30413"/>
    </ligand>
    <ligandPart>
        <name>Fe</name>
        <dbReference type="ChEBI" id="CHEBI:18248"/>
    </ligandPart>
</feature>
<proteinExistence type="inferred from homology"/>
<keyword evidence="7 9" id="KW-0503">Monooxygenase</keyword>
<evidence type="ECO:0000256" key="6">
    <source>
        <dbReference type="ARBA" id="ARBA00023004"/>
    </source>
</evidence>
<organism evidence="11 12">
    <name type="scientific">Penicillium camemberti (strain FM 013)</name>
    <dbReference type="NCBI Taxonomy" id="1429867"/>
    <lineage>
        <taxon>Eukaryota</taxon>
        <taxon>Fungi</taxon>
        <taxon>Dikarya</taxon>
        <taxon>Ascomycota</taxon>
        <taxon>Pezizomycotina</taxon>
        <taxon>Eurotiomycetes</taxon>
        <taxon>Eurotiomycetidae</taxon>
        <taxon>Eurotiales</taxon>
        <taxon>Aspergillaceae</taxon>
        <taxon>Penicillium</taxon>
    </lineage>
</organism>
<dbReference type="GO" id="GO:0004497">
    <property type="term" value="F:monooxygenase activity"/>
    <property type="evidence" value="ECO:0007669"/>
    <property type="project" value="UniProtKB-KW"/>
</dbReference>
<keyword evidence="10" id="KW-0472">Membrane</keyword>
<comment type="cofactor">
    <cofactor evidence="1 8">
        <name>heme</name>
        <dbReference type="ChEBI" id="CHEBI:30413"/>
    </cofactor>
</comment>
<keyword evidence="12" id="KW-1185">Reference proteome</keyword>
<evidence type="ECO:0000256" key="5">
    <source>
        <dbReference type="ARBA" id="ARBA00023002"/>
    </source>
</evidence>
<dbReference type="Pfam" id="PF00067">
    <property type="entry name" value="p450"/>
    <property type="match status" value="1"/>
</dbReference>
<dbReference type="PANTHER" id="PTHR46206:SF2">
    <property type="entry name" value="CYTOCHROME P450 MONOOXYGENASE AUSG-RELATED"/>
    <property type="match status" value="1"/>
</dbReference>
<keyword evidence="5 9" id="KW-0560">Oxidoreductase</keyword>
<dbReference type="GO" id="GO:0043386">
    <property type="term" value="P:mycotoxin biosynthetic process"/>
    <property type="evidence" value="ECO:0007669"/>
    <property type="project" value="UniProtKB-ARBA"/>
</dbReference>
<accession>A0A0G4PQV2</accession>
<dbReference type="InterPro" id="IPR002403">
    <property type="entry name" value="Cyt_P450_E_grp-IV"/>
</dbReference>
<dbReference type="InterPro" id="IPR001128">
    <property type="entry name" value="Cyt_P450"/>
</dbReference>
<dbReference type="Gene3D" id="1.10.630.10">
    <property type="entry name" value="Cytochrome P450"/>
    <property type="match status" value="1"/>
</dbReference>
<keyword evidence="6 8" id="KW-0408">Iron</keyword>
<gene>
    <name evidence="11" type="ORF">PCAMFM013_S028g000059</name>
</gene>
<dbReference type="SUPFAM" id="SSF48264">
    <property type="entry name" value="Cytochrome P450"/>
    <property type="match status" value="1"/>
</dbReference>
<reference evidence="11 12" key="1">
    <citation type="journal article" date="2014" name="Nat. Commun.">
        <title>Multiple recent horizontal transfers of a large genomic region in cheese making fungi.</title>
        <authorList>
            <person name="Cheeseman K."/>
            <person name="Ropars J."/>
            <person name="Renault P."/>
            <person name="Dupont J."/>
            <person name="Gouzy J."/>
            <person name="Branca A."/>
            <person name="Abraham A.L."/>
            <person name="Ceppi M."/>
            <person name="Conseiller E."/>
            <person name="Debuchy R."/>
            <person name="Malagnac F."/>
            <person name="Goarin A."/>
            <person name="Silar P."/>
            <person name="Lacoste S."/>
            <person name="Sallet E."/>
            <person name="Bensimon A."/>
            <person name="Giraud T."/>
            <person name="Brygoo Y."/>
        </authorList>
    </citation>
    <scope>NUCLEOTIDE SEQUENCE [LARGE SCALE GENOMIC DNA]</scope>
    <source>
        <strain evidence="12">FM 013</strain>
    </source>
</reference>
<dbReference type="PROSITE" id="PS00086">
    <property type="entry name" value="CYTOCHROME_P450"/>
    <property type="match status" value="1"/>
</dbReference>
<keyword evidence="3 8" id="KW-0349">Heme</keyword>
<dbReference type="CDD" id="cd11041">
    <property type="entry name" value="CYP503A1-like"/>
    <property type="match status" value="1"/>
</dbReference>
<keyword evidence="10" id="KW-1133">Transmembrane helix</keyword>
<dbReference type="STRING" id="1429867.A0A0G4PQV2"/>
<evidence type="ECO:0000256" key="7">
    <source>
        <dbReference type="ARBA" id="ARBA00023033"/>
    </source>
</evidence>
<evidence type="ECO:0000313" key="12">
    <source>
        <dbReference type="Proteomes" id="UP000053732"/>
    </source>
</evidence>
<comment type="similarity">
    <text evidence="2 9">Belongs to the cytochrome P450 family.</text>
</comment>
<evidence type="ECO:0000256" key="10">
    <source>
        <dbReference type="SAM" id="Phobius"/>
    </source>
</evidence>
<dbReference type="Proteomes" id="UP000053732">
    <property type="component" value="Unassembled WGS sequence"/>
</dbReference>
<sequence>MAHESTMSPEILSHIHPAAGPMVLILLSVIFIFLTSSRKSNLPFINARGTWEFGKGRARARYMKDAATLIKNGLNKAGVFRIITDAGTRTMLSPKYADEIRSLPQLSLSDNLKTELHADLPGFEPFGIVANHTIVQDLVRIKITQNLASSLMPLSTEATHVLETQWGDSTEWRDMQVKPTVLKMVAQLSSRVFLGEKICRNPEWLDITINYTLSAFSAAQELRLLPEFVRAIAVRYLPGSRKAQSQVKQARKIINPVLKERRDAERAGKGVKYHDALQWLEDIAKGDKYDPAAAQLGLSAAAIHTTTDLLTQTLLDICGRDELIRELREEIISVVQENGWKKQTLYKLKLMDSVIKECQRLKPMAIAFMARVVREDVVLSDGIVIPKGDKMLVSCDRMWDETIYPDPLKFDPYRFAKLRQTDNPKNEAAAQLVSPSPEHMGFGFGQHACPGRFFVANEIKISLCHILLKYDVKLADGCVPKVQAFGMRRAADPMAKISIRRRQEEIILCRRKAIAVNWYITQHDGLLIRLAGLGENKSSTSDYPPPLIFQWDSIVILNSQPWSIRSIT</sequence>
<evidence type="ECO:0000256" key="8">
    <source>
        <dbReference type="PIRSR" id="PIRSR602403-1"/>
    </source>
</evidence>
<name>A0A0G4PQV2_PENC3</name>
<protein>
    <submittedName>
        <fullName evidence="11">Cytochrome P450</fullName>
    </submittedName>
</protein>
<dbReference type="EMBL" id="HG793161">
    <property type="protein sequence ID" value="CRL28506.1"/>
    <property type="molecule type" value="Genomic_DNA"/>
</dbReference>
<evidence type="ECO:0000256" key="2">
    <source>
        <dbReference type="ARBA" id="ARBA00010617"/>
    </source>
</evidence>
<dbReference type="InterPro" id="IPR017972">
    <property type="entry name" value="Cyt_P450_CS"/>
</dbReference>
<dbReference type="InterPro" id="IPR036396">
    <property type="entry name" value="Cyt_P450_sf"/>
</dbReference>
<dbReference type="AlphaFoldDB" id="A0A0G4PQV2"/>
<evidence type="ECO:0000256" key="4">
    <source>
        <dbReference type="ARBA" id="ARBA00022723"/>
    </source>
</evidence>
<evidence type="ECO:0000256" key="3">
    <source>
        <dbReference type="ARBA" id="ARBA00022617"/>
    </source>
</evidence>
<dbReference type="GO" id="GO:0020037">
    <property type="term" value="F:heme binding"/>
    <property type="evidence" value="ECO:0007669"/>
    <property type="project" value="InterPro"/>
</dbReference>
<dbReference type="PANTHER" id="PTHR46206">
    <property type="entry name" value="CYTOCHROME P450"/>
    <property type="match status" value="1"/>
</dbReference>
<dbReference type="GO" id="GO:0005506">
    <property type="term" value="F:iron ion binding"/>
    <property type="evidence" value="ECO:0007669"/>
    <property type="project" value="InterPro"/>
</dbReference>
<evidence type="ECO:0000313" key="11">
    <source>
        <dbReference type="EMBL" id="CRL28506.1"/>
    </source>
</evidence>
<dbReference type="PRINTS" id="PR00465">
    <property type="entry name" value="EP450IV"/>
</dbReference>
<dbReference type="GO" id="GO:0016705">
    <property type="term" value="F:oxidoreductase activity, acting on paired donors, with incorporation or reduction of molecular oxygen"/>
    <property type="evidence" value="ECO:0007669"/>
    <property type="project" value="InterPro"/>
</dbReference>
<evidence type="ECO:0000256" key="1">
    <source>
        <dbReference type="ARBA" id="ARBA00001971"/>
    </source>
</evidence>
<evidence type="ECO:0000256" key="9">
    <source>
        <dbReference type="RuleBase" id="RU000461"/>
    </source>
</evidence>
<feature type="transmembrane region" description="Helical" evidence="10">
    <location>
        <begin position="15"/>
        <end position="34"/>
    </location>
</feature>
<keyword evidence="10" id="KW-0812">Transmembrane</keyword>